<dbReference type="EMBL" id="CP058910">
    <property type="protein sequence ID" value="QLH79309.1"/>
    <property type="molecule type" value="Genomic_DNA"/>
</dbReference>
<evidence type="ECO:0000313" key="6">
    <source>
        <dbReference type="Proteomes" id="UP000509667"/>
    </source>
</evidence>
<dbReference type="Gene3D" id="2.20.25.110">
    <property type="entry name" value="S-adenosyl-L-methionine-dependent methyltransferases"/>
    <property type="match status" value="1"/>
</dbReference>
<feature type="domain" description="Methyltransferase" evidence="4">
    <location>
        <begin position="49"/>
        <end position="145"/>
    </location>
</feature>
<dbReference type="Gene3D" id="3.40.50.150">
    <property type="entry name" value="Vaccinia Virus protein VP39"/>
    <property type="match status" value="1"/>
</dbReference>
<evidence type="ECO:0000256" key="2">
    <source>
        <dbReference type="ARBA" id="ARBA00022679"/>
    </source>
</evidence>
<evidence type="ECO:0000256" key="3">
    <source>
        <dbReference type="ARBA" id="ARBA00022691"/>
    </source>
</evidence>
<dbReference type="PANTHER" id="PTHR43464">
    <property type="entry name" value="METHYLTRANSFERASE"/>
    <property type="match status" value="1"/>
</dbReference>
<dbReference type="RefSeq" id="WP_179909177.1">
    <property type="nucleotide sequence ID" value="NZ_CP058910.1"/>
</dbReference>
<dbReference type="GeneID" id="56080059"/>
<dbReference type="Pfam" id="PF13649">
    <property type="entry name" value="Methyltransf_25"/>
    <property type="match status" value="1"/>
</dbReference>
<dbReference type="AlphaFoldDB" id="A0A7D5T7R3"/>
<dbReference type="CDD" id="cd02440">
    <property type="entry name" value="AdoMet_MTases"/>
    <property type="match status" value="1"/>
</dbReference>
<evidence type="ECO:0000313" key="5">
    <source>
        <dbReference type="EMBL" id="QLH79309.1"/>
    </source>
</evidence>
<keyword evidence="6" id="KW-1185">Reference proteome</keyword>
<keyword evidence="1 5" id="KW-0489">Methyltransferase</keyword>
<dbReference type="PANTHER" id="PTHR43464:SF19">
    <property type="entry name" value="UBIQUINONE BIOSYNTHESIS O-METHYLTRANSFERASE, MITOCHONDRIAL"/>
    <property type="match status" value="1"/>
</dbReference>
<dbReference type="OrthoDB" id="1018at2157"/>
<name>A0A7D5T7R3_9EURY</name>
<evidence type="ECO:0000259" key="4">
    <source>
        <dbReference type="Pfam" id="PF13649"/>
    </source>
</evidence>
<organism evidence="5 6">
    <name type="scientific">Halosimplex rubrum</name>
    <dbReference type="NCBI Taxonomy" id="869889"/>
    <lineage>
        <taxon>Archaea</taxon>
        <taxon>Methanobacteriati</taxon>
        <taxon>Methanobacteriota</taxon>
        <taxon>Stenosarchaea group</taxon>
        <taxon>Halobacteria</taxon>
        <taxon>Halobacteriales</taxon>
        <taxon>Haloarculaceae</taxon>
        <taxon>Halosimplex</taxon>
    </lineage>
</organism>
<dbReference type="InterPro" id="IPR041698">
    <property type="entry name" value="Methyltransf_25"/>
</dbReference>
<dbReference type="InterPro" id="IPR029063">
    <property type="entry name" value="SAM-dependent_MTases_sf"/>
</dbReference>
<reference evidence="5 6" key="1">
    <citation type="submission" date="2020-07" db="EMBL/GenBank/DDBJ databases">
        <title>Halosimplex pelagicum sp. nov. and Halosimplex rubrum sp. nov., isolated from salted brown alga Laminaria, and emended description of the genus Halosimplex.</title>
        <authorList>
            <person name="Cui H."/>
        </authorList>
    </citation>
    <scope>NUCLEOTIDE SEQUENCE [LARGE SCALE GENOMIC DNA]</scope>
    <source>
        <strain evidence="5 6">R27</strain>
    </source>
</reference>
<proteinExistence type="predicted"/>
<sequence>MAHWTDEAFRENSGVFRRHLEDRVDAAAEETDDLLALLGDRGIEPASALDVACGIGRHAVELGDRDIAVRGIDISEPYLDRARERVADRGVGDAVTLERADMRDLAGRDGEYDLVYNLWTSFGYYDEETNRAVLAGMYERVADGGALVLELVNREGVLAEFRPAAVPEVADALVVESVEYDPETARMETTRRVFAETDGGYDYEGEMVYDVRLYAPAELAALCRRAGFESVSLYAGLGGEPLERESTRLVVVAEP</sequence>
<dbReference type="Proteomes" id="UP000509667">
    <property type="component" value="Chromosome"/>
</dbReference>
<dbReference type="SUPFAM" id="SSF53335">
    <property type="entry name" value="S-adenosyl-L-methionine-dependent methyltransferases"/>
    <property type="match status" value="1"/>
</dbReference>
<protein>
    <submittedName>
        <fullName evidence="5">Class I SAM-dependent methyltransferase</fullName>
    </submittedName>
</protein>
<dbReference type="GO" id="GO:0008168">
    <property type="term" value="F:methyltransferase activity"/>
    <property type="evidence" value="ECO:0007669"/>
    <property type="project" value="UniProtKB-KW"/>
</dbReference>
<dbReference type="GO" id="GO:0032259">
    <property type="term" value="P:methylation"/>
    <property type="evidence" value="ECO:0007669"/>
    <property type="project" value="UniProtKB-KW"/>
</dbReference>
<keyword evidence="2 5" id="KW-0808">Transferase</keyword>
<accession>A0A7D5T7R3</accession>
<keyword evidence="3" id="KW-0949">S-adenosyl-L-methionine</keyword>
<dbReference type="KEGG" id="hrr:HZS55_19310"/>
<gene>
    <name evidence="5" type="ORF">HZS55_19310</name>
</gene>
<evidence type="ECO:0000256" key="1">
    <source>
        <dbReference type="ARBA" id="ARBA00022603"/>
    </source>
</evidence>